<feature type="non-terminal residue" evidence="2">
    <location>
        <position position="1"/>
    </location>
</feature>
<dbReference type="AlphaFoldDB" id="A0ABD2R9B2"/>
<accession>A0ABD2R9B2</accession>
<feature type="compositionally biased region" description="Polar residues" evidence="1">
    <location>
        <begin position="59"/>
        <end position="70"/>
    </location>
</feature>
<feature type="region of interest" description="Disordered" evidence="1">
    <location>
        <begin position="59"/>
        <end position="104"/>
    </location>
</feature>
<dbReference type="EMBL" id="JBJKTR010000021">
    <property type="protein sequence ID" value="KAL3328310.1"/>
    <property type="molecule type" value="Genomic_DNA"/>
</dbReference>
<organism evidence="2 3">
    <name type="scientific">Solanum stoloniferum</name>
    <dbReference type="NCBI Taxonomy" id="62892"/>
    <lineage>
        <taxon>Eukaryota</taxon>
        <taxon>Viridiplantae</taxon>
        <taxon>Streptophyta</taxon>
        <taxon>Embryophyta</taxon>
        <taxon>Tracheophyta</taxon>
        <taxon>Spermatophyta</taxon>
        <taxon>Magnoliopsida</taxon>
        <taxon>eudicotyledons</taxon>
        <taxon>Gunneridae</taxon>
        <taxon>Pentapetalae</taxon>
        <taxon>asterids</taxon>
        <taxon>lamiids</taxon>
        <taxon>Solanales</taxon>
        <taxon>Solanaceae</taxon>
        <taxon>Solanoideae</taxon>
        <taxon>Solaneae</taxon>
        <taxon>Solanum</taxon>
    </lineage>
</organism>
<reference evidence="2 3" key="1">
    <citation type="submission" date="2024-05" db="EMBL/GenBank/DDBJ databases">
        <title>De novo assembly of an allotetraploid wild potato.</title>
        <authorList>
            <person name="Hosaka A.J."/>
        </authorList>
    </citation>
    <scope>NUCLEOTIDE SEQUENCE [LARGE SCALE GENOMIC DNA]</scope>
    <source>
        <tissue evidence="2">Young leaves</tissue>
    </source>
</reference>
<evidence type="ECO:0000256" key="1">
    <source>
        <dbReference type="SAM" id="MobiDB-lite"/>
    </source>
</evidence>
<evidence type="ECO:0000313" key="2">
    <source>
        <dbReference type="EMBL" id="KAL3328310.1"/>
    </source>
</evidence>
<evidence type="ECO:0000313" key="3">
    <source>
        <dbReference type="Proteomes" id="UP001627284"/>
    </source>
</evidence>
<proteinExistence type="predicted"/>
<name>A0ABD2R9B2_9SOLN</name>
<dbReference type="Proteomes" id="UP001627284">
    <property type="component" value="Unassembled WGS sequence"/>
</dbReference>
<sequence length="113" mass="12263">QTLNHFSFSSFPLSISRLPLLSSLFSAMRTHQQQLQPAIATASSPSPSLFFSPLLFRSGETSTQQRQRGSNVRRGPPASPADNDSNNSGEAAPPSASSFSPFRSPFSSLLFFR</sequence>
<gene>
    <name evidence="2" type="ORF">AABB24_035773</name>
</gene>
<keyword evidence="3" id="KW-1185">Reference proteome</keyword>
<protein>
    <submittedName>
        <fullName evidence="2">Uncharacterized protein</fullName>
    </submittedName>
</protein>
<comment type="caution">
    <text evidence="2">The sequence shown here is derived from an EMBL/GenBank/DDBJ whole genome shotgun (WGS) entry which is preliminary data.</text>
</comment>
<feature type="compositionally biased region" description="Low complexity" evidence="1">
    <location>
        <begin position="92"/>
        <end position="104"/>
    </location>
</feature>